<reference evidence="2" key="1">
    <citation type="journal article" date="2015" name="Genome Announc.">
        <title>Draft Genome Sequence of Tolypothrix boutellei Strain VB521301.</title>
        <authorList>
            <person name="Chandrababunaidu M.M."/>
            <person name="Singh D."/>
            <person name="Sen D."/>
            <person name="Bhan S."/>
            <person name="Das S."/>
            <person name="Gupta A."/>
            <person name="Adhikary S.P."/>
            <person name="Tripathy S."/>
        </authorList>
    </citation>
    <scope>NUCLEOTIDE SEQUENCE</scope>
    <source>
        <strain evidence="2">VB521301</strain>
    </source>
</reference>
<sequence>MRSLTQLVISTLICVTWSSSATAALISLDDSRFGVGSITRDTNTGLDWLDVPLSEGRRFVDVVGQFGLGGDFEGFRHASVAEWRTFIINAGIPNTDVIVTGDVTAFTNLTSLVRATGFQSVFPETFGFLNDSPYSPLRRSGYLDYFPGDVPPNYIARTVVNLNETVEFRTVGHWLVRRVPTSIPEPSVIAGLGILGLGLLVQKNLSKQ</sequence>
<organism evidence="2">
    <name type="scientific">Tolypothrix bouteillei VB521301</name>
    <dbReference type="NCBI Taxonomy" id="1479485"/>
    <lineage>
        <taxon>Bacteria</taxon>
        <taxon>Bacillati</taxon>
        <taxon>Cyanobacteriota</taxon>
        <taxon>Cyanophyceae</taxon>
        <taxon>Nostocales</taxon>
        <taxon>Tolypothrichaceae</taxon>
        <taxon>Tolypothrix</taxon>
    </lineage>
</organism>
<evidence type="ECO:0000256" key="1">
    <source>
        <dbReference type="SAM" id="SignalP"/>
    </source>
</evidence>
<dbReference type="OrthoDB" id="290386at2"/>
<accession>A0A0C1QLJ1</accession>
<evidence type="ECO:0000313" key="2">
    <source>
        <dbReference type="EMBL" id="KIE06364.1"/>
    </source>
</evidence>
<dbReference type="EMBL" id="JHEG02000068">
    <property type="protein sequence ID" value="KIE06364.1"/>
    <property type="molecule type" value="Genomic_DNA"/>
</dbReference>
<dbReference type="InterPro" id="IPR013424">
    <property type="entry name" value="Ice-binding_C"/>
</dbReference>
<gene>
    <name evidence="2" type="ORF">DA73_0245580</name>
</gene>
<dbReference type="AlphaFoldDB" id="A0A0C1QLJ1"/>
<name>A0A0C1QLJ1_9CYAN</name>
<feature type="signal peptide" evidence="1">
    <location>
        <begin position="1"/>
        <end position="23"/>
    </location>
</feature>
<feature type="chain" id="PRO_5002136902" description="PEP-CTERM protein-sorting domain-containing protein" evidence="1">
    <location>
        <begin position="24"/>
        <end position="208"/>
    </location>
</feature>
<comment type="caution">
    <text evidence="2">The sequence shown here is derived from an EMBL/GenBank/DDBJ whole genome shotgun (WGS) entry which is preliminary data.</text>
</comment>
<dbReference type="NCBIfam" id="TIGR02595">
    <property type="entry name" value="PEP_CTERM"/>
    <property type="match status" value="1"/>
</dbReference>
<evidence type="ECO:0008006" key="3">
    <source>
        <dbReference type="Google" id="ProtNLM"/>
    </source>
</evidence>
<keyword evidence="1" id="KW-0732">Signal</keyword>
<protein>
    <recommendedName>
        <fullName evidence="3">PEP-CTERM protein-sorting domain-containing protein</fullName>
    </recommendedName>
</protein>
<proteinExistence type="predicted"/>